<dbReference type="Gene3D" id="3.10.450.50">
    <property type="match status" value="1"/>
</dbReference>
<proteinExistence type="predicted"/>
<name>A0A1M5JKB1_9FLAO</name>
<dbReference type="Pfam" id="PF17775">
    <property type="entry name" value="YchJ_M-like"/>
    <property type="match status" value="1"/>
</dbReference>
<keyword evidence="3" id="KW-1185">Reference proteome</keyword>
<organism evidence="2 3">
    <name type="scientific">Flavobacterium micromati</name>
    <dbReference type="NCBI Taxonomy" id="229205"/>
    <lineage>
        <taxon>Bacteria</taxon>
        <taxon>Pseudomonadati</taxon>
        <taxon>Bacteroidota</taxon>
        <taxon>Flavobacteriia</taxon>
        <taxon>Flavobacteriales</taxon>
        <taxon>Flavobacteriaceae</taxon>
        <taxon>Flavobacterium</taxon>
    </lineage>
</organism>
<accession>A0A1M5JKB1</accession>
<dbReference type="STRING" id="229205.SAMN05444372_105222"/>
<dbReference type="AlphaFoldDB" id="A0A1M5JKB1"/>
<sequence length="123" mass="14459">MKCYCGSLKIFQECCEPVINGLKKAPTAEALMRSRYSAYSIHHANYLIKTTHVSQRKYYSKAQILNWATSNKWINLKIISTTEFTVEFEAYFLDSKQQSKIHYELSNFVFENGNWFYVDGQFI</sequence>
<dbReference type="RefSeq" id="WP_317614895.1">
    <property type="nucleotide sequence ID" value="NZ_FQWF01000005.1"/>
</dbReference>
<dbReference type="EMBL" id="FQWF01000005">
    <property type="protein sequence ID" value="SHG40689.1"/>
    <property type="molecule type" value="Genomic_DNA"/>
</dbReference>
<dbReference type="InterPro" id="IPR048469">
    <property type="entry name" value="YchJ-like_M"/>
</dbReference>
<evidence type="ECO:0000313" key="3">
    <source>
        <dbReference type="Proteomes" id="UP000184020"/>
    </source>
</evidence>
<dbReference type="Proteomes" id="UP000184020">
    <property type="component" value="Unassembled WGS sequence"/>
</dbReference>
<dbReference type="SUPFAM" id="SSF54427">
    <property type="entry name" value="NTF2-like"/>
    <property type="match status" value="1"/>
</dbReference>
<feature type="domain" description="YchJ-like middle NTF2-like" evidence="1">
    <location>
        <begin position="27"/>
        <end position="120"/>
    </location>
</feature>
<reference evidence="3" key="1">
    <citation type="submission" date="2016-11" db="EMBL/GenBank/DDBJ databases">
        <authorList>
            <person name="Varghese N."/>
            <person name="Submissions S."/>
        </authorList>
    </citation>
    <scope>NUCLEOTIDE SEQUENCE [LARGE SCALE GENOMIC DNA]</scope>
    <source>
        <strain evidence="3">DSM 17659</strain>
    </source>
</reference>
<dbReference type="InterPro" id="IPR032710">
    <property type="entry name" value="NTF2-like_dom_sf"/>
</dbReference>
<protein>
    <submittedName>
        <fullName evidence="2">SEC-C motif-containing protein</fullName>
    </submittedName>
</protein>
<evidence type="ECO:0000259" key="1">
    <source>
        <dbReference type="Pfam" id="PF17775"/>
    </source>
</evidence>
<evidence type="ECO:0000313" key="2">
    <source>
        <dbReference type="EMBL" id="SHG40689.1"/>
    </source>
</evidence>
<gene>
    <name evidence="2" type="ORF">SAMN05444372_105222</name>
</gene>